<dbReference type="InterPro" id="IPR019885">
    <property type="entry name" value="Tscrpt_reg_HTH_AsnC-type_CS"/>
</dbReference>
<dbReference type="SMART" id="SM00344">
    <property type="entry name" value="HTH_ASNC"/>
    <property type="match status" value="1"/>
</dbReference>
<dbReference type="HOGENOM" id="CLU_091233_0_3_6"/>
<evidence type="ECO:0000259" key="4">
    <source>
        <dbReference type="PROSITE" id="PS50956"/>
    </source>
</evidence>
<dbReference type="InterPro" id="IPR036390">
    <property type="entry name" value="WH_DNA-bd_sf"/>
</dbReference>
<evidence type="ECO:0000256" key="2">
    <source>
        <dbReference type="ARBA" id="ARBA00023125"/>
    </source>
</evidence>
<sequence>MAHNDIAMKVNLSRNAVRLRIERLERDGYIRGYTIIKGMPSSDVGPINALIFVYRKDRMRDSEVVRSVGAMPEIISCNVMSGDLDIVLTVQAMSADRIHRIWNEVSALPGVLNTMTSFVLSSAK</sequence>
<proteinExistence type="predicted"/>
<dbReference type="Gene3D" id="1.10.10.10">
    <property type="entry name" value="Winged helix-like DNA-binding domain superfamily/Winged helix DNA-binding domain"/>
    <property type="match status" value="1"/>
</dbReference>
<dbReference type="InterPro" id="IPR011008">
    <property type="entry name" value="Dimeric_a/b-barrel"/>
</dbReference>
<keyword evidence="2" id="KW-0238">DNA-binding</keyword>
<evidence type="ECO:0000256" key="3">
    <source>
        <dbReference type="ARBA" id="ARBA00023163"/>
    </source>
</evidence>
<dbReference type="Proteomes" id="UP000007289">
    <property type="component" value="Chromosome"/>
</dbReference>
<dbReference type="SUPFAM" id="SSF54909">
    <property type="entry name" value="Dimeric alpha+beta barrel"/>
    <property type="match status" value="1"/>
</dbReference>
<dbReference type="SUPFAM" id="SSF46785">
    <property type="entry name" value="Winged helix' DNA-binding domain"/>
    <property type="match status" value="1"/>
</dbReference>
<dbReference type="PANTHER" id="PTHR30154">
    <property type="entry name" value="LEUCINE-RESPONSIVE REGULATORY PROTEIN"/>
    <property type="match status" value="1"/>
</dbReference>
<organism evidence="5">
    <name type="scientific">Pseudomonas fluorescens (strain Q2-87)</name>
    <dbReference type="NCBI Taxonomy" id="1038922"/>
    <lineage>
        <taxon>Bacteria</taxon>
        <taxon>Pseudomonadati</taxon>
        <taxon>Pseudomonadota</taxon>
        <taxon>Gammaproteobacteria</taxon>
        <taxon>Pseudomonadales</taxon>
        <taxon>Pseudomonadaceae</taxon>
        <taxon>Pseudomonas</taxon>
    </lineage>
</organism>
<dbReference type="eggNOG" id="COG1522">
    <property type="taxonomic scope" value="Bacteria"/>
</dbReference>
<name>J2YER3_PSEFQ</name>
<evidence type="ECO:0000313" key="5">
    <source>
        <dbReference type="EMBL" id="EJL05414.1"/>
    </source>
</evidence>
<feature type="domain" description="HTH asnC-type" evidence="4">
    <location>
        <begin position="1"/>
        <end position="36"/>
    </location>
</feature>
<keyword evidence="3" id="KW-0804">Transcription</keyword>
<dbReference type="InterPro" id="IPR019888">
    <property type="entry name" value="Tscrpt_reg_AsnC-like"/>
</dbReference>
<dbReference type="AlphaFoldDB" id="J2YER3"/>
<dbReference type="PANTHER" id="PTHR30154:SF34">
    <property type="entry name" value="TRANSCRIPTIONAL REGULATOR AZLB"/>
    <property type="match status" value="1"/>
</dbReference>
<protein>
    <submittedName>
        <fullName evidence="5">Transcriptional regulator, AsnC family</fullName>
    </submittedName>
</protein>
<dbReference type="GO" id="GO:0005829">
    <property type="term" value="C:cytosol"/>
    <property type="evidence" value="ECO:0007669"/>
    <property type="project" value="TreeGrafter"/>
</dbReference>
<reference evidence="5" key="1">
    <citation type="journal article" date="2012" name="PLoS Genet.">
        <title>Comparative Genomics of Plant-Associated Pseudomonas spp.: Insights into Diversity and Inheritance of Traits Involved in Multitrophic Interactions.</title>
        <authorList>
            <person name="Loper J.E."/>
            <person name="Hassan K.A."/>
            <person name="Mavrodi D.V."/>
            <person name="Davis E.W.II."/>
            <person name="Lim C.K."/>
            <person name="Shaffer B.T."/>
            <person name="Elbourne L.D."/>
            <person name="Stockwell V.O."/>
            <person name="Hartney S.L."/>
            <person name="Breakwell K."/>
            <person name="Henkels M.D."/>
            <person name="Tetu S.G."/>
            <person name="Rangel L.I."/>
            <person name="Kidarsa T.A."/>
            <person name="Wilson N.L."/>
            <person name="van de Mortel J.E."/>
            <person name="Song C."/>
            <person name="Blumhagen R."/>
            <person name="Radune D."/>
            <person name="Hostetler J.B."/>
            <person name="Brinkac L.M."/>
            <person name="Durkin A.S."/>
            <person name="Kluepfel D.A."/>
            <person name="Wechter W.P."/>
            <person name="Anderson A.J."/>
            <person name="Kim Y.C."/>
            <person name="Pierson L.S.III."/>
            <person name="Pierson E.A."/>
            <person name="Lindow S.E."/>
            <person name="Kobayashi D.Y."/>
            <person name="Raaijmakers J.M."/>
            <person name="Weller D.M."/>
            <person name="Thomashow L.S."/>
            <person name="Allen A.E."/>
            <person name="Paulsen I.T."/>
        </authorList>
    </citation>
    <scope>NUCLEOTIDE SEQUENCE [LARGE SCALE GENOMIC DNA]</scope>
    <source>
        <strain evidence="5">Q2-87</strain>
    </source>
</reference>
<dbReference type="Pfam" id="PF01037">
    <property type="entry name" value="AsnC_trans_reg"/>
    <property type="match status" value="1"/>
</dbReference>
<accession>J2YER3</accession>
<dbReference type="PROSITE" id="PS50956">
    <property type="entry name" value="HTH_ASNC_2"/>
    <property type="match status" value="1"/>
</dbReference>
<gene>
    <name evidence="5" type="ORF">PflQ2_2829</name>
</gene>
<dbReference type="GO" id="GO:0043565">
    <property type="term" value="F:sequence-specific DNA binding"/>
    <property type="evidence" value="ECO:0007669"/>
    <property type="project" value="InterPro"/>
</dbReference>
<dbReference type="Gene3D" id="3.30.70.920">
    <property type="match status" value="1"/>
</dbReference>
<keyword evidence="1" id="KW-0805">Transcription regulation</keyword>
<dbReference type="GO" id="GO:0043200">
    <property type="term" value="P:response to amino acid"/>
    <property type="evidence" value="ECO:0007669"/>
    <property type="project" value="TreeGrafter"/>
</dbReference>
<comment type="caution">
    <text evidence="5">The sequence shown here is derived from an EMBL/GenBank/DDBJ whole genome shotgun (WGS) entry which is preliminary data.</text>
</comment>
<dbReference type="PATRIC" id="fig|1038922.3.peg.2690"/>
<dbReference type="InterPro" id="IPR019887">
    <property type="entry name" value="Tscrpt_reg_AsnC/Lrp_C"/>
</dbReference>
<dbReference type="InterPro" id="IPR000485">
    <property type="entry name" value="AsnC-type_HTH_dom"/>
</dbReference>
<dbReference type="Pfam" id="PF13412">
    <property type="entry name" value="HTH_24"/>
    <property type="match status" value="1"/>
</dbReference>
<evidence type="ECO:0000256" key="1">
    <source>
        <dbReference type="ARBA" id="ARBA00023015"/>
    </source>
</evidence>
<dbReference type="EMBL" id="AGBM01000001">
    <property type="protein sequence ID" value="EJL05414.1"/>
    <property type="molecule type" value="Genomic_DNA"/>
</dbReference>
<dbReference type="InterPro" id="IPR036388">
    <property type="entry name" value="WH-like_DNA-bd_sf"/>
</dbReference>
<dbReference type="PROSITE" id="PS00519">
    <property type="entry name" value="HTH_ASNC_1"/>
    <property type="match status" value="1"/>
</dbReference>